<dbReference type="InterPro" id="IPR031924">
    <property type="entry name" value="GH115"/>
</dbReference>
<keyword evidence="4" id="KW-1185">Reference proteome</keyword>
<dbReference type="EMBL" id="SJPV01000010">
    <property type="protein sequence ID" value="TWU33257.1"/>
    <property type="molecule type" value="Genomic_DNA"/>
</dbReference>
<evidence type="ECO:0000256" key="1">
    <source>
        <dbReference type="ARBA" id="ARBA00022801"/>
    </source>
</evidence>
<dbReference type="Gene3D" id="3.30.379.10">
    <property type="entry name" value="Chitobiase/beta-hexosaminidase domain 2-like"/>
    <property type="match status" value="1"/>
</dbReference>
<sequence length="952" mass="107184">MIPGMVHATAPACRLDAATVVECSVDVPGVQLAADDLRDDLLKVFGVAAESPDTAPTRVVISIDATQLKPESYRVSVSETSIKVIGADRLGAIYGMYHICQDVLGVDPYWYFKDLLPERRQSIHVPVGDTESEDPMFRYRGWFVNDEDLLTEWKKPNGPRDIRYPFYHQVTSVEVIDRVCEACLRGGGNLIIPASFIYILNDTEADLIRRAVRRGLYVSQHHIEPLGVSHFGFENYWKERGKEEAFLYGSNPEKVREVWRASARRWYEIAGDQVVWQLGLRGKGDTAIWNSDNSVNREQGGKLISQAIAEQWEMVKEIDQREEPPATTTLFLEGSELMSEGSLEFPEGIMVVFSDHGETQLMQDDFHHSKRYPQYGYGAYYHLAFWSSGPHLLQGSKPAKIHDVLTEVAINGDLDYVIFNVSNVREHVLGIQASMEMTRNLDEWKIETFWDRFAPSVLHDPYQELHDCLFDLGPGRAMQDAAVFKSAKAMLARYERGDKNPVGMDSKQIALRQRQLGDAIERIGTLIDNYPASELTRRERAFHDIHFLMQARLWRELYRYHAAMIQAQDDPIAFTEAAKALEQFLSIRQQAAEGKWHNWYRGDKKVNVPSLLKRTKELVQRRASSIQRPARENSVLQIARQVRDKGLQVTSLGKLAPGLSHHDEESGTARKWERVQPVLGVLAERVLVKQLGGSLGGNTSVRNRSEFVWKDSGYYRRARDLGQVFTAPCNFTLDAIVLRTGNSDLAFLPGAANAEVFVQFFKVVGTPVIDDNGTPPGTDATHGFSKNHRCDDTVRGVMYESLCIIKGGRLPDLTATGDGKLTYLKWDFTHDETLRFQKGKQYAFMIGFSSAGSERNFTLSNRNLAADPGPALIKGAGDNYSGGWGLRREGNGKNPPTMFPGEGPPEDATTRKQLRAESAFPTDEARFAIPPTCEGYPDVDTYRDLEFFLIAK</sequence>
<dbReference type="PANTHER" id="PTHR37842">
    <property type="match status" value="1"/>
</dbReference>
<dbReference type="Gene3D" id="3.20.20.520">
    <property type="entry name" value="Glycosyl hydrolase family 115"/>
    <property type="match status" value="1"/>
</dbReference>
<dbReference type="Pfam" id="PF15979">
    <property type="entry name" value="Glyco_hydro_115"/>
    <property type="match status" value="1"/>
</dbReference>
<dbReference type="GO" id="GO:0016798">
    <property type="term" value="F:hydrolase activity, acting on glycosyl bonds"/>
    <property type="evidence" value="ECO:0007669"/>
    <property type="project" value="UniProtKB-KW"/>
</dbReference>
<dbReference type="AlphaFoldDB" id="A0A5C6DBU1"/>
<dbReference type="GO" id="GO:0005975">
    <property type="term" value="P:carbohydrate metabolic process"/>
    <property type="evidence" value="ECO:0007669"/>
    <property type="project" value="UniProtKB-ARBA"/>
</dbReference>
<reference evidence="3 4" key="1">
    <citation type="submission" date="2019-02" db="EMBL/GenBank/DDBJ databases">
        <title>Deep-cultivation of Planctomycetes and their phenomic and genomic characterization uncovers novel biology.</title>
        <authorList>
            <person name="Wiegand S."/>
            <person name="Jogler M."/>
            <person name="Boedeker C."/>
            <person name="Pinto D."/>
            <person name="Vollmers J."/>
            <person name="Rivas-Marin E."/>
            <person name="Kohn T."/>
            <person name="Peeters S.H."/>
            <person name="Heuer A."/>
            <person name="Rast P."/>
            <person name="Oberbeckmann S."/>
            <person name="Bunk B."/>
            <person name="Jeske O."/>
            <person name="Meyerdierks A."/>
            <person name="Storesund J.E."/>
            <person name="Kallscheuer N."/>
            <person name="Luecker S."/>
            <person name="Lage O.M."/>
            <person name="Pohl T."/>
            <person name="Merkel B.J."/>
            <person name="Hornburger P."/>
            <person name="Mueller R.-W."/>
            <person name="Bruemmer F."/>
            <person name="Labrenz M."/>
            <person name="Spormann A.M."/>
            <person name="Op Den Camp H."/>
            <person name="Overmann J."/>
            <person name="Amann R."/>
            <person name="Jetten M.S.M."/>
            <person name="Mascher T."/>
            <person name="Medema M.H."/>
            <person name="Devos D.P."/>
            <person name="Kaster A.-K."/>
            <person name="Ovreas L."/>
            <person name="Rohde M."/>
            <person name="Galperin M.Y."/>
            <person name="Jogler C."/>
        </authorList>
    </citation>
    <scope>NUCLEOTIDE SEQUENCE [LARGE SCALE GENOMIC DNA]</scope>
    <source>
        <strain evidence="3 4">Poly41</strain>
    </source>
</reference>
<dbReference type="Proteomes" id="UP000319143">
    <property type="component" value="Unassembled WGS sequence"/>
</dbReference>
<protein>
    <submittedName>
        <fullName evidence="3">Uncharacterized protein</fullName>
    </submittedName>
</protein>
<dbReference type="PANTHER" id="PTHR37842:SF2">
    <property type="entry name" value="GYLCOSYL HYDROLASE 115 C-TERMINAL DOMAIN-CONTAINING PROTEIN"/>
    <property type="match status" value="1"/>
</dbReference>
<evidence type="ECO:0000313" key="3">
    <source>
        <dbReference type="EMBL" id="TWU33257.1"/>
    </source>
</evidence>
<gene>
    <name evidence="3" type="ORF">Poly41_50090</name>
</gene>
<organism evidence="3 4">
    <name type="scientific">Novipirellula artificiosorum</name>
    <dbReference type="NCBI Taxonomy" id="2528016"/>
    <lineage>
        <taxon>Bacteria</taxon>
        <taxon>Pseudomonadati</taxon>
        <taxon>Planctomycetota</taxon>
        <taxon>Planctomycetia</taxon>
        <taxon>Pirellulales</taxon>
        <taxon>Pirellulaceae</taxon>
        <taxon>Novipirellula</taxon>
    </lineage>
</organism>
<evidence type="ECO:0000313" key="4">
    <source>
        <dbReference type="Proteomes" id="UP000319143"/>
    </source>
</evidence>
<feature type="region of interest" description="Disordered" evidence="2">
    <location>
        <begin position="889"/>
        <end position="909"/>
    </location>
</feature>
<comment type="caution">
    <text evidence="3">The sequence shown here is derived from an EMBL/GenBank/DDBJ whole genome shotgun (WGS) entry which is preliminary data.</text>
</comment>
<dbReference type="InterPro" id="IPR029018">
    <property type="entry name" value="Hex-like_dom2"/>
</dbReference>
<dbReference type="InterPro" id="IPR042301">
    <property type="entry name" value="GH115_sf"/>
</dbReference>
<dbReference type="SUPFAM" id="SSF55545">
    <property type="entry name" value="beta-N-acetylhexosaminidase-like domain"/>
    <property type="match status" value="1"/>
</dbReference>
<evidence type="ECO:0000256" key="2">
    <source>
        <dbReference type="SAM" id="MobiDB-lite"/>
    </source>
</evidence>
<keyword evidence="1" id="KW-0378">Hydrolase</keyword>
<accession>A0A5C6DBU1</accession>
<proteinExistence type="predicted"/>
<name>A0A5C6DBU1_9BACT</name>